<dbReference type="PANTHER" id="PTHR43861:SF1">
    <property type="entry name" value="TRANS-ACONITATE 2-METHYLTRANSFERASE"/>
    <property type="match status" value="1"/>
</dbReference>
<sequence>MDKNYWIDYYKKNKAPKQPSLFAMNIINILQPQKKLLELGCGNGRDSIFFANKGILVTGIDQAESSIRKLNEEHTDITFLLDDFVNTNLFNENNYDYIYSRFSMHSISLEDEKKLLNKAYKSLKNDGKIFIEARSIKDDFYGLGEKIGKNEYIYEKHYRRFIEINETEKYMKEIGYKIELCVEDKGFAVYKNQDPVVIRIIASK</sequence>
<evidence type="ECO:0000256" key="2">
    <source>
        <dbReference type="ARBA" id="ARBA00022679"/>
    </source>
</evidence>
<dbReference type="InterPro" id="IPR041698">
    <property type="entry name" value="Methyltransf_25"/>
</dbReference>
<evidence type="ECO:0000256" key="1">
    <source>
        <dbReference type="ARBA" id="ARBA00022603"/>
    </source>
</evidence>
<dbReference type="GO" id="GO:0032259">
    <property type="term" value="P:methylation"/>
    <property type="evidence" value="ECO:0007669"/>
    <property type="project" value="UniProtKB-KW"/>
</dbReference>
<keyword evidence="1 4" id="KW-0489">Methyltransferase</keyword>
<reference evidence="4 5" key="1">
    <citation type="submission" date="2023-05" db="EMBL/GenBank/DDBJ databases">
        <title>Rombocin, a short stable natural nisin variant, displays selective antimicrobial activity against Listeria monocytogenes and employs dual mode of action to kill target bacterial strains.</title>
        <authorList>
            <person name="Wambui J."/>
            <person name="Stephan R."/>
            <person name="Kuipers O.P."/>
        </authorList>
    </citation>
    <scope>NUCLEOTIDE SEQUENCE [LARGE SCALE GENOMIC DNA]</scope>
    <source>
        <strain evidence="4 5">RC002</strain>
    </source>
</reference>
<dbReference type="CDD" id="cd02440">
    <property type="entry name" value="AdoMet_MTases"/>
    <property type="match status" value="1"/>
</dbReference>
<dbReference type="RefSeq" id="WP_284131651.1">
    <property type="nucleotide sequence ID" value="NZ_JASKYM010000001.1"/>
</dbReference>
<dbReference type="EMBL" id="JASKYM010000001">
    <property type="protein sequence ID" value="MDK2562687.1"/>
    <property type="molecule type" value="Genomic_DNA"/>
</dbReference>
<proteinExistence type="predicted"/>
<keyword evidence="2 4" id="KW-0808">Transferase</keyword>
<organism evidence="4 5">
    <name type="scientific">Romboutsia sedimentorum</name>
    <dbReference type="NCBI Taxonomy" id="1368474"/>
    <lineage>
        <taxon>Bacteria</taxon>
        <taxon>Bacillati</taxon>
        <taxon>Bacillota</taxon>
        <taxon>Clostridia</taxon>
        <taxon>Peptostreptococcales</taxon>
        <taxon>Peptostreptococcaceae</taxon>
        <taxon>Romboutsia</taxon>
    </lineage>
</organism>
<evidence type="ECO:0000313" key="4">
    <source>
        <dbReference type="EMBL" id="MDK2562687.1"/>
    </source>
</evidence>
<feature type="domain" description="Methyltransferase" evidence="3">
    <location>
        <begin position="37"/>
        <end position="127"/>
    </location>
</feature>
<dbReference type="Gene3D" id="3.40.50.150">
    <property type="entry name" value="Vaccinia Virus protein VP39"/>
    <property type="match status" value="1"/>
</dbReference>
<dbReference type="GO" id="GO:0008168">
    <property type="term" value="F:methyltransferase activity"/>
    <property type="evidence" value="ECO:0007669"/>
    <property type="project" value="UniProtKB-KW"/>
</dbReference>
<comment type="caution">
    <text evidence="4">The sequence shown here is derived from an EMBL/GenBank/DDBJ whole genome shotgun (WGS) entry which is preliminary data.</text>
</comment>
<dbReference type="PANTHER" id="PTHR43861">
    <property type="entry name" value="TRANS-ACONITATE 2-METHYLTRANSFERASE-RELATED"/>
    <property type="match status" value="1"/>
</dbReference>
<dbReference type="Pfam" id="PF13649">
    <property type="entry name" value="Methyltransf_25"/>
    <property type="match status" value="1"/>
</dbReference>
<gene>
    <name evidence="4" type="ORF">QOZ84_03925</name>
</gene>
<dbReference type="Proteomes" id="UP001301012">
    <property type="component" value="Unassembled WGS sequence"/>
</dbReference>
<protein>
    <submittedName>
        <fullName evidence="4">Class I SAM-dependent methyltransferase</fullName>
        <ecNumber evidence="4">2.1.1.-</ecNumber>
    </submittedName>
</protein>
<name>A0ABT7E7L7_9FIRM</name>
<accession>A0ABT7E7L7</accession>
<keyword evidence="5" id="KW-1185">Reference proteome</keyword>
<dbReference type="InterPro" id="IPR029063">
    <property type="entry name" value="SAM-dependent_MTases_sf"/>
</dbReference>
<dbReference type="EC" id="2.1.1.-" evidence="4"/>
<dbReference type="SUPFAM" id="SSF53335">
    <property type="entry name" value="S-adenosyl-L-methionine-dependent methyltransferases"/>
    <property type="match status" value="1"/>
</dbReference>
<evidence type="ECO:0000259" key="3">
    <source>
        <dbReference type="Pfam" id="PF13649"/>
    </source>
</evidence>
<evidence type="ECO:0000313" key="5">
    <source>
        <dbReference type="Proteomes" id="UP001301012"/>
    </source>
</evidence>